<evidence type="ECO:0000313" key="3">
    <source>
        <dbReference type="Proteomes" id="UP000182347"/>
    </source>
</evidence>
<protein>
    <submittedName>
        <fullName evidence="2">Iron-sulfur cluster assembly protein</fullName>
    </submittedName>
</protein>
<dbReference type="PROSITE" id="PS01152">
    <property type="entry name" value="HESB"/>
    <property type="match status" value="1"/>
</dbReference>
<dbReference type="SUPFAM" id="SSF89360">
    <property type="entry name" value="HesB-like domain"/>
    <property type="match status" value="1"/>
</dbReference>
<dbReference type="NCBIfam" id="TIGR00049">
    <property type="entry name" value="iron-sulfur cluster assembly accessory protein"/>
    <property type="match status" value="1"/>
</dbReference>
<dbReference type="GO" id="GO:0051537">
    <property type="term" value="F:2 iron, 2 sulfur cluster binding"/>
    <property type="evidence" value="ECO:0007669"/>
    <property type="project" value="UniProtKB-ARBA"/>
</dbReference>
<dbReference type="RefSeq" id="WP_074598367.1">
    <property type="nucleotide sequence ID" value="NZ_FNHF01000002.1"/>
</dbReference>
<dbReference type="PANTHER" id="PTHR43011:SF1">
    <property type="entry name" value="IRON-SULFUR CLUSTER ASSEMBLY 2 HOMOLOG, MITOCHONDRIAL"/>
    <property type="match status" value="1"/>
</dbReference>
<dbReference type="InterPro" id="IPR017870">
    <property type="entry name" value="FeS_cluster_insertion_CS"/>
</dbReference>
<dbReference type="Gene3D" id="2.60.300.12">
    <property type="entry name" value="HesB-like domain"/>
    <property type="match status" value="1"/>
</dbReference>
<organism evidence="2 3">
    <name type="scientific">Sediminibacillus halophilus</name>
    <dbReference type="NCBI Taxonomy" id="482461"/>
    <lineage>
        <taxon>Bacteria</taxon>
        <taxon>Bacillati</taxon>
        <taxon>Bacillota</taxon>
        <taxon>Bacilli</taxon>
        <taxon>Bacillales</taxon>
        <taxon>Bacillaceae</taxon>
        <taxon>Sediminibacillus</taxon>
    </lineage>
</organism>
<evidence type="ECO:0000313" key="2">
    <source>
        <dbReference type="EMBL" id="SDM13604.1"/>
    </source>
</evidence>
<evidence type="ECO:0000259" key="1">
    <source>
        <dbReference type="Pfam" id="PF01521"/>
    </source>
</evidence>
<dbReference type="GO" id="GO:0051539">
    <property type="term" value="F:4 iron, 4 sulfur cluster binding"/>
    <property type="evidence" value="ECO:0007669"/>
    <property type="project" value="TreeGrafter"/>
</dbReference>
<name>A0A1G9QRI1_9BACI</name>
<keyword evidence="3" id="KW-1185">Reference proteome</keyword>
<dbReference type="InterPro" id="IPR016092">
    <property type="entry name" value="ATAP"/>
</dbReference>
<accession>A0A1G9QRI1</accession>
<dbReference type="STRING" id="482461.SAMN05216244_1630"/>
<reference evidence="3" key="1">
    <citation type="submission" date="2016-10" db="EMBL/GenBank/DDBJ databases">
        <authorList>
            <person name="Varghese N."/>
            <person name="Submissions S."/>
        </authorList>
    </citation>
    <scope>NUCLEOTIDE SEQUENCE [LARGE SCALE GENOMIC DNA]</scope>
    <source>
        <strain evidence="3">CGMCC 1.6199</strain>
    </source>
</reference>
<dbReference type="GO" id="GO:0005506">
    <property type="term" value="F:iron ion binding"/>
    <property type="evidence" value="ECO:0007669"/>
    <property type="project" value="TreeGrafter"/>
</dbReference>
<dbReference type="PANTHER" id="PTHR43011">
    <property type="entry name" value="IRON-SULFUR CLUSTER ASSEMBLY 2 HOMOLOG, MITOCHONDRIAL"/>
    <property type="match status" value="1"/>
</dbReference>
<dbReference type="Pfam" id="PF01521">
    <property type="entry name" value="Fe-S_biosyn"/>
    <property type="match status" value="1"/>
</dbReference>
<dbReference type="OrthoDB" id="9801228at2"/>
<sequence length="120" mass="12816">MTINITDNARLQIKEMMKEEESSDVRLRFGVKGGGCSGLSYSMGFDEEINSELDKVEESNGIPLVISQQDVPIIEGTTIDFKQNMMGGGFTIDNPNAIVSCGCGSSFKTAANAGTPDPNC</sequence>
<dbReference type="GO" id="GO:0016226">
    <property type="term" value="P:iron-sulfur cluster assembly"/>
    <property type="evidence" value="ECO:0007669"/>
    <property type="project" value="InterPro"/>
</dbReference>
<proteinExistence type="predicted"/>
<dbReference type="Proteomes" id="UP000182347">
    <property type="component" value="Unassembled WGS sequence"/>
</dbReference>
<dbReference type="InterPro" id="IPR035903">
    <property type="entry name" value="HesB-like_dom_sf"/>
</dbReference>
<dbReference type="AlphaFoldDB" id="A0A1G9QRI1"/>
<dbReference type="InterPro" id="IPR000361">
    <property type="entry name" value="ATAP_core_dom"/>
</dbReference>
<gene>
    <name evidence="2" type="ORF">SAMN05216244_1630</name>
</gene>
<dbReference type="EMBL" id="FNHF01000002">
    <property type="protein sequence ID" value="SDM13604.1"/>
    <property type="molecule type" value="Genomic_DNA"/>
</dbReference>
<feature type="domain" description="Core" evidence="1">
    <location>
        <begin position="1"/>
        <end position="104"/>
    </location>
</feature>